<protein>
    <submittedName>
        <fullName evidence="2">Oidioi.mRNA.OKI2018_I69.XSR.g13511.t1.cds</fullName>
    </submittedName>
</protein>
<name>A0ABN7SE08_OIKDI</name>
<gene>
    <name evidence="2" type="ORF">OKIOD_LOCUS5069</name>
</gene>
<proteinExistence type="predicted"/>
<evidence type="ECO:0000313" key="3">
    <source>
        <dbReference type="Proteomes" id="UP001158576"/>
    </source>
</evidence>
<accession>A0ABN7SE08</accession>
<sequence>MYESLGIDSDDPYSDDDDDDDDMYGYFDPLHYMMNALGIDSDESSDDWDSIYQAFPGGYTYKGYTFYNW</sequence>
<feature type="region of interest" description="Disordered" evidence="1">
    <location>
        <begin position="1"/>
        <end position="20"/>
    </location>
</feature>
<evidence type="ECO:0000313" key="2">
    <source>
        <dbReference type="EMBL" id="CAG5094388.1"/>
    </source>
</evidence>
<organism evidence="2 3">
    <name type="scientific">Oikopleura dioica</name>
    <name type="common">Tunicate</name>
    <dbReference type="NCBI Taxonomy" id="34765"/>
    <lineage>
        <taxon>Eukaryota</taxon>
        <taxon>Metazoa</taxon>
        <taxon>Chordata</taxon>
        <taxon>Tunicata</taxon>
        <taxon>Appendicularia</taxon>
        <taxon>Copelata</taxon>
        <taxon>Oikopleuridae</taxon>
        <taxon>Oikopleura</taxon>
    </lineage>
</organism>
<evidence type="ECO:0000256" key="1">
    <source>
        <dbReference type="SAM" id="MobiDB-lite"/>
    </source>
</evidence>
<dbReference type="EMBL" id="OU015569">
    <property type="protein sequence ID" value="CAG5094388.1"/>
    <property type="molecule type" value="Genomic_DNA"/>
</dbReference>
<keyword evidence="3" id="KW-1185">Reference proteome</keyword>
<dbReference type="Proteomes" id="UP001158576">
    <property type="component" value="Chromosome XSR"/>
</dbReference>
<feature type="compositionally biased region" description="Acidic residues" evidence="1">
    <location>
        <begin position="8"/>
        <end position="20"/>
    </location>
</feature>
<reference evidence="2 3" key="1">
    <citation type="submission" date="2021-04" db="EMBL/GenBank/DDBJ databases">
        <authorList>
            <person name="Bliznina A."/>
        </authorList>
    </citation>
    <scope>NUCLEOTIDE SEQUENCE [LARGE SCALE GENOMIC DNA]</scope>
</reference>